<keyword evidence="2" id="KW-1185">Reference proteome</keyword>
<protein>
    <recommendedName>
        <fullName evidence="3">Reverse transcriptase</fullName>
    </recommendedName>
</protein>
<sequence>MSLTTYVKVIEIGEVGANIKVYPRYLEDRRKAKDRSMIARFRTGNEMKARLHWMERKDRMCRVCGEKEEKAEHVLYECVETIRVGQNLFDEKGKGLEQMKKITERREEVDRQRKEEARVEE</sequence>
<proteinExistence type="predicted"/>
<dbReference type="OrthoDB" id="7617264at2759"/>
<evidence type="ECO:0008006" key="3">
    <source>
        <dbReference type="Google" id="ProtNLM"/>
    </source>
</evidence>
<evidence type="ECO:0000313" key="2">
    <source>
        <dbReference type="Proteomes" id="UP000036403"/>
    </source>
</evidence>
<gene>
    <name evidence="1" type="ORF">RF55_22419</name>
</gene>
<organism evidence="1 2">
    <name type="scientific">Lasius niger</name>
    <name type="common">Black garden ant</name>
    <dbReference type="NCBI Taxonomy" id="67767"/>
    <lineage>
        <taxon>Eukaryota</taxon>
        <taxon>Metazoa</taxon>
        <taxon>Ecdysozoa</taxon>
        <taxon>Arthropoda</taxon>
        <taxon>Hexapoda</taxon>
        <taxon>Insecta</taxon>
        <taxon>Pterygota</taxon>
        <taxon>Neoptera</taxon>
        <taxon>Endopterygota</taxon>
        <taxon>Hymenoptera</taxon>
        <taxon>Apocrita</taxon>
        <taxon>Aculeata</taxon>
        <taxon>Formicoidea</taxon>
        <taxon>Formicidae</taxon>
        <taxon>Formicinae</taxon>
        <taxon>Lasius</taxon>
        <taxon>Lasius</taxon>
    </lineage>
</organism>
<evidence type="ECO:0000313" key="1">
    <source>
        <dbReference type="EMBL" id="KMQ82603.1"/>
    </source>
</evidence>
<dbReference type="PaxDb" id="67767-A0A0J7JWQ7"/>
<dbReference type="EMBL" id="LBMM01024242">
    <property type="protein sequence ID" value="KMQ82603.1"/>
    <property type="molecule type" value="Genomic_DNA"/>
</dbReference>
<accession>A0A0J7JWQ7</accession>
<dbReference type="AlphaFoldDB" id="A0A0J7JWQ7"/>
<dbReference type="Proteomes" id="UP000036403">
    <property type="component" value="Unassembled WGS sequence"/>
</dbReference>
<comment type="caution">
    <text evidence="1">The sequence shown here is derived from an EMBL/GenBank/DDBJ whole genome shotgun (WGS) entry which is preliminary data.</text>
</comment>
<name>A0A0J7JWQ7_LASNI</name>
<reference evidence="1 2" key="1">
    <citation type="submission" date="2015-04" db="EMBL/GenBank/DDBJ databases">
        <title>Lasius niger genome sequencing.</title>
        <authorList>
            <person name="Konorov E.A."/>
            <person name="Nikitin M.A."/>
            <person name="Kirill M.V."/>
            <person name="Chang P."/>
        </authorList>
    </citation>
    <scope>NUCLEOTIDE SEQUENCE [LARGE SCALE GENOMIC DNA]</scope>
    <source>
        <tissue evidence="1">Whole</tissue>
    </source>
</reference>